<dbReference type="PANTHER" id="PTHR45766:SF6">
    <property type="entry name" value="SWI_SNF-RELATED MATRIX-ASSOCIATED ACTIN-DEPENDENT REGULATOR OF CHROMATIN SUBFAMILY A-LIKE PROTEIN 1"/>
    <property type="match status" value="1"/>
</dbReference>
<dbReference type="InterPro" id="IPR014001">
    <property type="entry name" value="Helicase_ATP-bd"/>
</dbReference>
<evidence type="ECO:0000259" key="2">
    <source>
        <dbReference type="PROSITE" id="PS51192"/>
    </source>
</evidence>
<organism evidence="4 5">
    <name type="scientific">Streptomyces pacificus</name>
    <dbReference type="NCBI Taxonomy" id="2705029"/>
    <lineage>
        <taxon>Bacteria</taxon>
        <taxon>Bacillati</taxon>
        <taxon>Actinomycetota</taxon>
        <taxon>Actinomycetes</taxon>
        <taxon>Kitasatosporales</taxon>
        <taxon>Streptomycetaceae</taxon>
        <taxon>Streptomyces</taxon>
    </lineage>
</organism>
<dbReference type="GO" id="GO:0016787">
    <property type="term" value="F:hydrolase activity"/>
    <property type="evidence" value="ECO:0007669"/>
    <property type="project" value="UniProtKB-KW"/>
</dbReference>
<evidence type="ECO:0000313" key="5">
    <source>
        <dbReference type="Proteomes" id="UP000484988"/>
    </source>
</evidence>
<dbReference type="Pfam" id="PF00271">
    <property type="entry name" value="Helicase_C"/>
    <property type="match status" value="1"/>
</dbReference>
<dbReference type="Gene3D" id="3.40.50.10810">
    <property type="entry name" value="Tandem AAA-ATPase domain"/>
    <property type="match status" value="1"/>
</dbReference>
<sequence>MARLGAAPVDPVTSALVDAAVEVWRRPGFDSFLSLPHLSFAPFGYQLQTAQTVLRRMRGRAILADEVGLGKTIEAGLVLSELRMRGLADRTLVLTPAGLVEQWREELERKFGLPTAIARGQGWTEADSDRPVVLASIAAARREPLKSRLTESQWDVVVADEAHRLRNPRSASGKLARALRARYLLLLTATPVENRLQDLYELVSLVAPGLLGTPAQFRQRHAGSGADASAPRNPAELRARTREVMVRHRRSEVEVLLPQRLAETVLVAPSREEAELYAGIAARIREEAEGASSARLLTLRGLTRLAGSSPQAAAPTLAKVGWTDLAALAREIEGSTKADLLLERLRRHNGQGEKVLVFTAFRRTLEALAARLEREGVPAAVYHGSLSRRDKEAAVAAFRDSAPVLLSTESAGEGRNLQFCHVMANVDLPWNPMQIEQRLGRLHRVGQEHDVVLTNLVSRGTIEQRILHVLESKINLFELVVGELDMILGRVDEDFDFEASVFDAFATAEDDAEFAERLERLGERLVSARTDYLDSRGAVDRLVGGDDEREAGR</sequence>
<evidence type="ECO:0000259" key="3">
    <source>
        <dbReference type="PROSITE" id="PS51194"/>
    </source>
</evidence>
<dbReference type="GO" id="GO:0005524">
    <property type="term" value="F:ATP binding"/>
    <property type="evidence" value="ECO:0007669"/>
    <property type="project" value="InterPro"/>
</dbReference>
<dbReference type="Gene3D" id="3.40.50.300">
    <property type="entry name" value="P-loop containing nucleotide triphosphate hydrolases"/>
    <property type="match status" value="1"/>
</dbReference>
<dbReference type="SMART" id="SM00487">
    <property type="entry name" value="DEXDc"/>
    <property type="match status" value="1"/>
</dbReference>
<dbReference type="InterPro" id="IPR001650">
    <property type="entry name" value="Helicase_C-like"/>
</dbReference>
<dbReference type="InterPro" id="IPR000330">
    <property type="entry name" value="SNF2_N"/>
</dbReference>
<keyword evidence="4" id="KW-0347">Helicase</keyword>
<evidence type="ECO:0000313" key="4">
    <source>
        <dbReference type="EMBL" id="GFH39156.1"/>
    </source>
</evidence>
<dbReference type="CDD" id="cd18793">
    <property type="entry name" value="SF2_C_SNF"/>
    <property type="match status" value="1"/>
</dbReference>
<keyword evidence="1" id="KW-0378">Hydrolase</keyword>
<keyword evidence="4" id="KW-0547">Nucleotide-binding</keyword>
<dbReference type="InterPro" id="IPR038718">
    <property type="entry name" value="SNF2-like_sf"/>
</dbReference>
<accession>A0A6A0B244</accession>
<dbReference type="Pfam" id="PF00176">
    <property type="entry name" value="SNF2-rel_dom"/>
    <property type="match status" value="1"/>
</dbReference>
<dbReference type="PANTHER" id="PTHR45766">
    <property type="entry name" value="DNA ANNEALING HELICASE AND ENDONUCLEASE ZRANB3 FAMILY MEMBER"/>
    <property type="match status" value="1"/>
</dbReference>
<name>A0A6A0B244_9ACTN</name>
<proteinExistence type="predicted"/>
<evidence type="ECO:0000256" key="1">
    <source>
        <dbReference type="ARBA" id="ARBA00022801"/>
    </source>
</evidence>
<comment type="caution">
    <text evidence="4">The sequence shown here is derived from an EMBL/GenBank/DDBJ whole genome shotgun (WGS) entry which is preliminary data.</text>
</comment>
<gene>
    <name evidence="4" type="ORF">SCWH03_54210</name>
</gene>
<keyword evidence="5" id="KW-1185">Reference proteome</keyword>
<dbReference type="GO" id="GO:0004386">
    <property type="term" value="F:helicase activity"/>
    <property type="evidence" value="ECO:0007669"/>
    <property type="project" value="UniProtKB-KW"/>
</dbReference>
<dbReference type="AlphaFoldDB" id="A0A6A0B244"/>
<dbReference type="SMART" id="SM00490">
    <property type="entry name" value="HELICc"/>
    <property type="match status" value="1"/>
</dbReference>
<dbReference type="PROSITE" id="PS51194">
    <property type="entry name" value="HELICASE_CTER"/>
    <property type="match status" value="1"/>
</dbReference>
<protein>
    <submittedName>
        <fullName evidence="4">DEAD/DEAH box helicase</fullName>
    </submittedName>
</protein>
<dbReference type="InterPro" id="IPR049730">
    <property type="entry name" value="SNF2/RAD54-like_C"/>
</dbReference>
<reference evidence="4 5" key="1">
    <citation type="submission" date="2020-02" db="EMBL/GenBank/DDBJ databases">
        <title>Whole Genome Shotgun Sequence of Streptomyces sp. strain CWH03.</title>
        <authorList>
            <person name="Dohra H."/>
            <person name="Kodani S."/>
            <person name="Yamamura H."/>
        </authorList>
    </citation>
    <scope>NUCLEOTIDE SEQUENCE [LARGE SCALE GENOMIC DNA]</scope>
    <source>
        <strain evidence="4 5">CWH03</strain>
    </source>
</reference>
<feature type="domain" description="Helicase ATP-binding" evidence="2">
    <location>
        <begin position="52"/>
        <end position="209"/>
    </location>
</feature>
<dbReference type="PROSITE" id="PS51192">
    <property type="entry name" value="HELICASE_ATP_BIND_1"/>
    <property type="match status" value="1"/>
</dbReference>
<dbReference type="InterPro" id="IPR027417">
    <property type="entry name" value="P-loop_NTPase"/>
</dbReference>
<dbReference type="EMBL" id="BLLG01000024">
    <property type="protein sequence ID" value="GFH39156.1"/>
    <property type="molecule type" value="Genomic_DNA"/>
</dbReference>
<feature type="domain" description="Helicase C-terminal" evidence="3">
    <location>
        <begin position="337"/>
        <end position="487"/>
    </location>
</feature>
<dbReference type="Proteomes" id="UP000484988">
    <property type="component" value="Unassembled WGS sequence"/>
</dbReference>
<keyword evidence="4" id="KW-0067">ATP-binding</keyword>
<dbReference type="SUPFAM" id="SSF52540">
    <property type="entry name" value="P-loop containing nucleoside triphosphate hydrolases"/>
    <property type="match status" value="2"/>
</dbReference>